<evidence type="ECO:0000313" key="2">
    <source>
        <dbReference type="Proteomes" id="UP001229421"/>
    </source>
</evidence>
<name>A0AAD8K0E9_TARER</name>
<accession>A0AAD8K0E9</accession>
<organism evidence="1 2">
    <name type="scientific">Tagetes erecta</name>
    <name type="common">African marigold</name>
    <dbReference type="NCBI Taxonomy" id="13708"/>
    <lineage>
        <taxon>Eukaryota</taxon>
        <taxon>Viridiplantae</taxon>
        <taxon>Streptophyta</taxon>
        <taxon>Embryophyta</taxon>
        <taxon>Tracheophyta</taxon>
        <taxon>Spermatophyta</taxon>
        <taxon>Magnoliopsida</taxon>
        <taxon>eudicotyledons</taxon>
        <taxon>Gunneridae</taxon>
        <taxon>Pentapetalae</taxon>
        <taxon>asterids</taxon>
        <taxon>campanulids</taxon>
        <taxon>Asterales</taxon>
        <taxon>Asteraceae</taxon>
        <taxon>Asteroideae</taxon>
        <taxon>Heliantheae alliance</taxon>
        <taxon>Tageteae</taxon>
        <taxon>Tagetes</taxon>
    </lineage>
</organism>
<dbReference type="Proteomes" id="UP001229421">
    <property type="component" value="Unassembled WGS sequence"/>
</dbReference>
<comment type="caution">
    <text evidence="1">The sequence shown here is derived from an EMBL/GenBank/DDBJ whole genome shotgun (WGS) entry which is preliminary data.</text>
</comment>
<reference evidence="1" key="1">
    <citation type="journal article" date="2023" name="bioRxiv">
        <title>Improved chromosome-level genome assembly for marigold (Tagetes erecta).</title>
        <authorList>
            <person name="Jiang F."/>
            <person name="Yuan L."/>
            <person name="Wang S."/>
            <person name="Wang H."/>
            <person name="Xu D."/>
            <person name="Wang A."/>
            <person name="Fan W."/>
        </authorList>
    </citation>
    <scope>NUCLEOTIDE SEQUENCE</scope>
    <source>
        <strain evidence="1">WSJ</strain>
        <tissue evidence="1">Leaf</tissue>
    </source>
</reference>
<sequence>MATVNTLDGRFNEEIDLWGFLFHFPISFTHTQLEPNQTKPNRTEIETSSFIPCRTHNNHLHLHQIV</sequence>
<proteinExistence type="predicted"/>
<protein>
    <submittedName>
        <fullName evidence="1">Uncharacterized protein</fullName>
    </submittedName>
</protein>
<keyword evidence="2" id="KW-1185">Reference proteome</keyword>
<gene>
    <name evidence="1" type="ORF">QVD17_32944</name>
</gene>
<evidence type="ECO:0000313" key="1">
    <source>
        <dbReference type="EMBL" id="KAK1412017.1"/>
    </source>
</evidence>
<dbReference type="EMBL" id="JAUHHV010000009">
    <property type="protein sequence ID" value="KAK1412017.1"/>
    <property type="molecule type" value="Genomic_DNA"/>
</dbReference>
<dbReference type="AlphaFoldDB" id="A0AAD8K0E9"/>